<dbReference type="GO" id="GO:0005524">
    <property type="term" value="F:ATP binding"/>
    <property type="evidence" value="ECO:0007669"/>
    <property type="project" value="InterPro"/>
</dbReference>
<keyword evidence="4" id="KW-1185">Reference proteome</keyword>
<name>U6LAC1_9EIME</name>
<evidence type="ECO:0000259" key="2">
    <source>
        <dbReference type="PROSITE" id="PS50011"/>
    </source>
</evidence>
<protein>
    <recommendedName>
        <fullName evidence="2">Protein kinase domain-containing protein</fullName>
    </recommendedName>
</protein>
<evidence type="ECO:0000313" key="4">
    <source>
        <dbReference type="Proteomes" id="UP000030750"/>
    </source>
</evidence>
<keyword evidence="1" id="KW-1133">Transmembrane helix</keyword>
<feature type="transmembrane region" description="Helical" evidence="1">
    <location>
        <begin position="52"/>
        <end position="70"/>
    </location>
</feature>
<evidence type="ECO:0000256" key="1">
    <source>
        <dbReference type="SAM" id="Phobius"/>
    </source>
</evidence>
<dbReference type="Gene3D" id="1.10.510.10">
    <property type="entry name" value="Transferase(Phosphotransferase) domain 1"/>
    <property type="match status" value="1"/>
</dbReference>
<dbReference type="OrthoDB" id="346820at2759"/>
<gene>
    <name evidence="3" type="ORF">EBH_0014740</name>
</gene>
<dbReference type="AlphaFoldDB" id="U6LAC1"/>
<keyword evidence="1" id="KW-0472">Membrane</keyword>
<dbReference type="EMBL" id="HG710610">
    <property type="protein sequence ID" value="CDJ47116.1"/>
    <property type="molecule type" value="Genomic_DNA"/>
</dbReference>
<dbReference type="PROSITE" id="PS50011">
    <property type="entry name" value="PROTEIN_KINASE_DOM"/>
    <property type="match status" value="1"/>
</dbReference>
<dbReference type="SUPFAM" id="SSF56112">
    <property type="entry name" value="Protein kinase-like (PK-like)"/>
    <property type="match status" value="1"/>
</dbReference>
<keyword evidence="1" id="KW-0812">Transmembrane</keyword>
<dbReference type="InterPro" id="IPR000719">
    <property type="entry name" value="Prot_kinase_dom"/>
</dbReference>
<reference evidence="3" key="1">
    <citation type="submission" date="2013-10" db="EMBL/GenBank/DDBJ databases">
        <title>Genomic analysis of the causative agents of coccidiosis in chickens.</title>
        <authorList>
            <person name="Reid A.J."/>
            <person name="Blake D."/>
            <person name="Billington K."/>
            <person name="Browne H."/>
            <person name="Dunn M."/>
            <person name="Hung S."/>
            <person name="Kawahara F."/>
            <person name="Miranda-Saavedra D."/>
            <person name="Mourier T."/>
            <person name="Nagra H."/>
            <person name="Otto T.D."/>
            <person name="Rawlings N."/>
            <person name="Sanchez A."/>
            <person name="Sanders M."/>
            <person name="Subramaniam C."/>
            <person name="Tay Y."/>
            <person name="Dear P."/>
            <person name="Doerig C."/>
            <person name="Gruber A."/>
            <person name="Parkinson J."/>
            <person name="Shirley M."/>
            <person name="Wan K.L."/>
            <person name="Berriman M."/>
            <person name="Tomley F."/>
            <person name="Pain A."/>
        </authorList>
    </citation>
    <scope>NUCLEOTIDE SEQUENCE [LARGE SCALE GENOMIC DNA]</scope>
    <source>
        <strain evidence="3">Houghton</strain>
    </source>
</reference>
<organism evidence="3 4">
    <name type="scientific">Eimeria brunetti</name>
    <dbReference type="NCBI Taxonomy" id="51314"/>
    <lineage>
        <taxon>Eukaryota</taxon>
        <taxon>Sar</taxon>
        <taxon>Alveolata</taxon>
        <taxon>Apicomplexa</taxon>
        <taxon>Conoidasida</taxon>
        <taxon>Coccidia</taxon>
        <taxon>Eucoccidiorida</taxon>
        <taxon>Eimeriorina</taxon>
        <taxon>Eimeriidae</taxon>
        <taxon>Eimeria</taxon>
    </lineage>
</organism>
<evidence type="ECO:0000313" key="3">
    <source>
        <dbReference type="EMBL" id="CDJ47116.1"/>
    </source>
</evidence>
<dbReference type="VEuPathDB" id="ToxoDB:EBH_0014740"/>
<sequence length="501" mass="54782">MSTGAGRSDGEAEANLAISSGNVESVFLESSRAGKNDRSHRGEASPSLSSRLALPAVSAIALAFIVGMFLRKRLFPLPSFLLVPGGGPYAQSSDYDEWGLPVLTHFEETLPQSLKHEKDALAEAAVEAYTDKYVLPVVPTQLQGLVAAALSGGKTGSLVGLTVGLEDVSPFAPSEEGNLPPRKLQITSMVGFDSGAILVEAQEQDTQRVFTLRIRVVQPQTAAAFPDKASLVQAVTSLDQFDERIAIQACKRDLHNQQPSRLGIALPVYTASITGTQEATLVSECYVFRRVQLLERFQGNIMSLDLQSQIMSRSREYVASRLLQLVLKLQQSGISTTNLDWNTLLVRFDGTFALETFHSSGVFGSALGAFAVLIPHRMEPQLALSYFESTHSGIPVVFQPSSDMWILGTLLYELFTNGELPYNSDKCTSMEQTQQLAEQLLRSHTRSESLRSRLDAAGVPPRWKALILRLLEPDRAHRITSLGIVKEFPDLTRHISNEAGR</sequence>
<proteinExistence type="predicted"/>
<dbReference type="InterPro" id="IPR011009">
    <property type="entry name" value="Kinase-like_dom_sf"/>
</dbReference>
<dbReference type="Proteomes" id="UP000030750">
    <property type="component" value="Unassembled WGS sequence"/>
</dbReference>
<reference evidence="3" key="2">
    <citation type="submission" date="2013-10" db="EMBL/GenBank/DDBJ databases">
        <authorList>
            <person name="Aslett M."/>
        </authorList>
    </citation>
    <scope>NUCLEOTIDE SEQUENCE [LARGE SCALE GENOMIC DNA]</scope>
    <source>
        <strain evidence="3">Houghton</strain>
    </source>
</reference>
<feature type="domain" description="Protein kinase" evidence="2">
    <location>
        <begin position="184"/>
        <end position="491"/>
    </location>
</feature>
<accession>U6LAC1</accession>
<dbReference type="GO" id="GO:0004672">
    <property type="term" value="F:protein kinase activity"/>
    <property type="evidence" value="ECO:0007669"/>
    <property type="project" value="InterPro"/>
</dbReference>